<reference evidence="8" key="1">
    <citation type="journal article" date="2021" name="Microb. Physiol.">
        <title>Proteogenomic Insights into the Physiology of Marine, Sulfate-Reducing, Filamentous Desulfonema limicola and Desulfonema magnum.</title>
        <authorList>
            <person name="Schnaars V."/>
            <person name="Wohlbrand L."/>
            <person name="Scheve S."/>
            <person name="Hinrichs C."/>
            <person name="Reinhardt R."/>
            <person name="Rabus R."/>
        </authorList>
    </citation>
    <scope>NUCLEOTIDE SEQUENCE</scope>
    <source>
        <strain evidence="8">4be13</strain>
    </source>
</reference>
<keyword evidence="7" id="KW-0346">Stress response</keyword>
<sequence>MKTPRDISGSQLAGKLKSFGYKMTRQTGSHMRLTTLESGEHHITIPKHGVLRTGTLTAVLKDVAQHFHLSREDLIVQLFGKK</sequence>
<gene>
    <name evidence="8" type="ORF">dnm_036730</name>
</gene>
<dbReference type="InterPro" id="IPR038570">
    <property type="entry name" value="HicA_sf"/>
</dbReference>
<dbReference type="EMBL" id="CP061800">
    <property type="protein sequence ID" value="QTA87639.1"/>
    <property type="molecule type" value="Genomic_DNA"/>
</dbReference>
<dbReference type="KEGG" id="dmm:dnm_036730"/>
<protein>
    <submittedName>
        <fullName evidence="8">Toxin-antitoxin system, toxin component, HicA-like</fullName>
    </submittedName>
</protein>
<accession>A0A975BMC0</accession>
<keyword evidence="6" id="KW-0694">RNA-binding</keyword>
<keyword evidence="2" id="KW-1277">Toxin-antitoxin system</keyword>
<name>A0A975BMC0_9BACT</name>
<keyword evidence="5" id="KW-0378">Hydrolase</keyword>
<dbReference type="SUPFAM" id="SSF54786">
    <property type="entry name" value="YcfA/nrd intein domain"/>
    <property type="match status" value="1"/>
</dbReference>
<dbReference type="AlphaFoldDB" id="A0A975BMC0"/>
<comment type="similarity">
    <text evidence="1">Belongs to the HicA mRNA interferase family.</text>
</comment>
<evidence type="ECO:0000313" key="9">
    <source>
        <dbReference type="Proteomes" id="UP000663722"/>
    </source>
</evidence>
<evidence type="ECO:0000256" key="1">
    <source>
        <dbReference type="ARBA" id="ARBA00006620"/>
    </source>
</evidence>
<dbReference type="GO" id="GO:0003729">
    <property type="term" value="F:mRNA binding"/>
    <property type="evidence" value="ECO:0007669"/>
    <property type="project" value="InterPro"/>
</dbReference>
<dbReference type="Pfam" id="PF07927">
    <property type="entry name" value="HicA_toxin"/>
    <property type="match status" value="1"/>
</dbReference>
<dbReference type="GO" id="GO:0016787">
    <property type="term" value="F:hydrolase activity"/>
    <property type="evidence" value="ECO:0007669"/>
    <property type="project" value="UniProtKB-KW"/>
</dbReference>
<dbReference type="InterPro" id="IPR012933">
    <property type="entry name" value="HicA_mRNA_interferase"/>
</dbReference>
<evidence type="ECO:0000256" key="7">
    <source>
        <dbReference type="ARBA" id="ARBA00023016"/>
    </source>
</evidence>
<evidence type="ECO:0000256" key="5">
    <source>
        <dbReference type="ARBA" id="ARBA00022801"/>
    </source>
</evidence>
<dbReference type="RefSeq" id="WP_207682747.1">
    <property type="nucleotide sequence ID" value="NZ_CP061800.1"/>
</dbReference>
<evidence type="ECO:0000256" key="4">
    <source>
        <dbReference type="ARBA" id="ARBA00022759"/>
    </source>
</evidence>
<dbReference type="Proteomes" id="UP000663722">
    <property type="component" value="Chromosome"/>
</dbReference>
<keyword evidence="3" id="KW-0540">Nuclease</keyword>
<keyword evidence="9" id="KW-1185">Reference proteome</keyword>
<evidence type="ECO:0000256" key="2">
    <source>
        <dbReference type="ARBA" id="ARBA00022649"/>
    </source>
</evidence>
<evidence type="ECO:0000256" key="3">
    <source>
        <dbReference type="ARBA" id="ARBA00022722"/>
    </source>
</evidence>
<dbReference type="GO" id="GO:0004519">
    <property type="term" value="F:endonuclease activity"/>
    <property type="evidence" value="ECO:0007669"/>
    <property type="project" value="UniProtKB-KW"/>
</dbReference>
<dbReference type="Gene3D" id="3.30.920.30">
    <property type="entry name" value="Hypothetical protein"/>
    <property type="match status" value="1"/>
</dbReference>
<evidence type="ECO:0000313" key="8">
    <source>
        <dbReference type="EMBL" id="QTA87639.1"/>
    </source>
</evidence>
<keyword evidence="4" id="KW-0255">Endonuclease</keyword>
<evidence type="ECO:0000256" key="6">
    <source>
        <dbReference type="ARBA" id="ARBA00022884"/>
    </source>
</evidence>
<organism evidence="8 9">
    <name type="scientific">Desulfonema magnum</name>
    <dbReference type="NCBI Taxonomy" id="45655"/>
    <lineage>
        <taxon>Bacteria</taxon>
        <taxon>Pseudomonadati</taxon>
        <taxon>Thermodesulfobacteriota</taxon>
        <taxon>Desulfobacteria</taxon>
        <taxon>Desulfobacterales</taxon>
        <taxon>Desulfococcaceae</taxon>
        <taxon>Desulfonema</taxon>
    </lineage>
</organism>
<proteinExistence type="inferred from homology"/>